<evidence type="ECO:0000313" key="6">
    <source>
        <dbReference type="Proteomes" id="UP001284601"/>
    </source>
</evidence>
<organism evidence="5 6">
    <name type="scientific">Conexibacter stalactiti</name>
    <dbReference type="NCBI Taxonomy" id="1940611"/>
    <lineage>
        <taxon>Bacteria</taxon>
        <taxon>Bacillati</taxon>
        <taxon>Actinomycetota</taxon>
        <taxon>Thermoleophilia</taxon>
        <taxon>Solirubrobacterales</taxon>
        <taxon>Conexibacteraceae</taxon>
        <taxon>Conexibacter</taxon>
    </lineage>
</organism>
<evidence type="ECO:0000256" key="1">
    <source>
        <dbReference type="ARBA" id="ARBA00022676"/>
    </source>
</evidence>
<dbReference type="RefSeq" id="WP_318595901.1">
    <property type="nucleotide sequence ID" value="NZ_JAWSTH010000007.1"/>
</dbReference>
<dbReference type="InterPro" id="IPR001296">
    <property type="entry name" value="Glyco_trans_1"/>
</dbReference>
<keyword evidence="2" id="KW-0808">Transferase</keyword>
<keyword evidence="6" id="KW-1185">Reference proteome</keyword>
<sequence length="381" mass="41614">MFGRRQRADAAGGLAIGLDCRAAVEERGGRGTVVREQLRTLAAGDADHRFLLYARERWDEVELDERFTWVLLPGPDPLWHVRAADHANGRCDVYLSTNSYLTAWFLRIPAVLMAMDMTTFDRRLSPKRSSMVIERATLPWALRRAAAVIAISQATADDLVARFPRAAPLVVVAPLAASDGFRGATGADVARVRERHALEGPYVLSVGTLEPRKNLPRLIEAFAGLTDTERRGARLALVGARGWERDELDVVLARHPDLVQVLGFVDEEDLAGLYSGAELFAYPSIYEGFGLPLLEAMHAGTAVLTSPVSSLPEVAGEAAIYADPHDVAALRAALARGLGDEELVARLAREGRRRAAGFSWERHVETTLETLVAAARRAPSR</sequence>
<evidence type="ECO:0000259" key="4">
    <source>
        <dbReference type="Pfam" id="PF13439"/>
    </source>
</evidence>
<keyword evidence="1" id="KW-0328">Glycosyltransferase</keyword>
<accession>A0ABU4HK02</accession>
<dbReference type="EMBL" id="JAWSTH010000007">
    <property type="protein sequence ID" value="MDW5593641.1"/>
    <property type="molecule type" value="Genomic_DNA"/>
</dbReference>
<dbReference type="PANTHER" id="PTHR46401:SF2">
    <property type="entry name" value="GLYCOSYLTRANSFERASE WBBK-RELATED"/>
    <property type="match status" value="1"/>
</dbReference>
<dbReference type="InterPro" id="IPR028098">
    <property type="entry name" value="Glyco_trans_4-like_N"/>
</dbReference>
<dbReference type="Pfam" id="PF13439">
    <property type="entry name" value="Glyco_transf_4"/>
    <property type="match status" value="1"/>
</dbReference>
<gene>
    <name evidence="5" type="ORF">R7226_04795</name>
</gene>
<feature type="domain" description="Glycosyltransferase subfamily 4-like N-terminal" evidence="4">
    <location>
        <begin position="28"/>
        <end position="172"/>
    </location>
</feature>
<feature type="domain" description="Glycosyl transferase family 1" evidence="3">
    <location>
        <begin position="193"/>
        <end position="354"/>
    </location>
</feature>
<dbReference type="CDD" id="cd03809">
    <property type="entry name" value="GT4_MtfB-like"/>
    <property type="match status" value="1"/>
</dbReference>
<proteinExistence type="predicted"/>
<dbReference type="SUPFAM" id="SSF53756">
    <property type="entry name" value="UDP-Glycosyltransferase/glycogen phosphorylase"/>
    <property type="match status" value="1"/>
</dbReference>
<evidence type="ECO:0000256" key="2">
    <source>
        <dbReference type="ARBA" id="ARBA00022679"/>
    </source>
</evidence>
<protein>
    <submittedName>
        <fullName evidence="5">Glycosyltransferase family 1 protein</fullName>
    </submittedName>
</protein>
<dbReference type="Gene3D" id="3.40.50.2000">
    <property type="entry name" value="Glycogen Phosphorylase B"/>
    <property type="match status" value="2"/>
</dbReference>
<comment type="caution">
    <text evidence="5">The sequence shown here is derived from an EMBL/GenBank/DDBJ whole genome shotgun (WGS) entry which is preliminary data.</text>
</comment>
<reference evidence="6" key="1">
    <citation type="submission" date="2023-07" db="EMBL/GenBank/DDBJ databases">
        <title>Conexibacter stalactiti sp. nov., isolated from stalactites in a lava cave and emended description of the genus Conexibacter.</title>
        <authorList>
            <person name="Lee S.D."/>
        </authorList>
    </citation>
    <scope>NUCLEOTIDE SEQUENCE [LARGE SCALE GENOMIC DNA]</scope>
    <source>
        <strain evidence="6">KCTC 39840</strain>
    </source>
</reference>
<evidence type="ECO:0000259" key="3">
    <source>
        <dbReference type="Pfam" id="PF00534"/>
    </source>
</evidence>
<dbReference type="PANTHER" id="PTHR46401">
    <property type="entry name" value="GLYCOSYLTRANSFERASE WBBK-RELATED"/>
    <property type="match status" value="1"/>
</dbReference>
<name>A0ABU4HK02_9ACTN</name>
<evidence type="ECO:0000313" key="5">
    <source>
        <dbReference type="EMBL" id="MDW5593641.1"/>
    </source>
</evidence>
<dbReference type="Pfam" id="PF00534">
    <property type="entry name" value="Glycos_transf_1"/>
    <property type="match status" value="1"/>
</dbReference>
<dbReference type="Proteomes" id="UP001284601">
    <property type="component" value="Unassembled WGS sequence"/>
</dbReference>